<feature type="region of interest" description="Disordered" evidence="1">
    <location>
        <begin position="52"/>
        <end position="88"/>
    </location>
</feature>
<evidence type="ECO:0000256" key="1">
    <source>
        <dbReference type="SAM" id="MobiDB-lite"/>
    </source>
</evidence>
<organism evidence="3 4">
    <name type="scientific">Siminovitchia terrae</name>
    <name type="common">Bacillus terrae</name>
    <dbReference type="NCBI Taxonomy" id="1914933"/>
    <lineage>
        <taxon>Bacteria</taxon>
        <taxon>Bacillati</taxon>
        <taxon>Bacillota</taxon>
        <taxon>Bacilli</taxon>
        <taxon>Bacillales</taxon>
        <taxon>Bacillaceae</taxon>
        <taxon>Siminovitchia</taxon>
    </lineage>
</organism>
<reference evidence="3 4" key="1">
    <citation type="submission" date="2018-12" db="EMBL/GenBank/DDBJ databases">
        <authorList>
            <person name="Sun L."/>
            <person name="Chen Z."/>
        </authorList>
    </citation>
    <scope>NUCLEOTIDE SEQUENCE [LARGE SCALE GENOMIC DNA]</scope>
    <source>
        <strain evidence="3 4">LMG 29736</strain>
    </source>
</reference>
<dbReference type="Proteomes" id="UP000287296">
    <property type="component" value="Unassembled WGS sequence"/>
</dbReference>
<dbReference type="Pfam" id="PF17261">
    <property type="entry name" value="DUF5327"/>
    <property type="match status" value="1"/>
</dbReference>
<evidence type="ECO:0000313" key="5">
    <source>
        <dbReference type="Proteomes" id="UP000680670"/>
    </source>
</evidence>
<evidence type="ECO:0000313" key="3">
    <source>
        <dbReference type="EMBL" id="RST60932.1"/>
    </source>
</evidence>
<name>A0A429XC63_SIMTE</name>
<sequence length="88" mass="10055">MHITYEALITKMESELQKARASKDYDQMRGHLFAVKALAELTLDTGKVVQKEQPQVLREHDAPIPKEASSPIDKYDDHHDDGDSIFDF</sequence>
<evidence type="ECO:0000313" key="4">
    <source>
        <dbReference type="Proteomes" id="UP000287296"/>
    </source>
</evidence>
<dbReference type="Proteomes" id="UP000680670">
    <property type="component" value="Unassembled WGS sequence"/>
</dbReference>
<dbReference type="EMBL" id="BORJ01000010">
    <property type="protein sequence ID" value="GIN97567.1"/>
    <property type="molecule type" value="Genomic_DNA"/>
</dbReference>
<proteinExistence type="predicted"/>
<evidence type="ECO:0000313" key="2">
    <source>
        <dbReference type="EMBL" id="GIN97567.1"/>
    </source>
</evidence>
<comment type="caution">
    <text evidence="3">The sequence shown here is derived from an EMBL/GenBank/DDBJ whole genome shotgun (WGS) entry which is preliminary data.</text>
</comment>
<gene>
    <name evidence="3" type="ORF">D5F11_002450</name>
    <name evidence="2" type="ORF">J6TS1_34370</name>
</gene>
<accession>A0A429XC63</accession>
<feature type="compositionally biased region" description="Basic and acidic residues" evidence="1">
    <location>
        <begin position="73"/>
        <end position="82"/>
    </location>
</feature>
<dbReference type="AlphaFoldDB" id="A0A429XC63"/>
<keyword evidence="5" id="KW-1185">Reference proteome</keyword>
<evidence type="ECO:0008006" key="6">
    <source>
        <dbReference type="Google" id="ProtNLM"/>
    </source>
</evidence>
<protein>
    <recommendedName>
        <fullName evidence="6">YwdI family protein</fullName>
    </recommendedName>
</protein>
<dbReference type="RefSeq" id="WP_120119148.1">
    <property type="nucleotide sequence ID" value="NZ_BORI01000005.1"/>
</dbReference>
<dbReference type="OrthoDB" id="2941083at2"/>
<reference evidence="2 5" key="2">
    <citation type="submission" date="2021-03" db="EMBL/GenBank/DDBJ databases">
        <title>Antimicrobial resistance genes in bacteria isolated from Japanese honey, and their potential for conferring macrolide and lincosamide resistance in the American foulbrood pathogen Paenibacillus larvae.</title>
        <authorList>
            <person name="Okamoto M."/>
            <person name="Kumagai M."/>
            <person name="Kanamori H."/>
            <person name="Takamatsu D."/>
        </authorList>
    </citation>
    <scope>NUCLEOTIDE SEQUENCE [LARGE SCALE GENOMIC DNA]</scope>
    <source>
        <strain evidence="2 5">J6TS1</strain>
    </source>
</reference>
<dbReference type="InterPro" id="IPR035218">
    <property type="entry name" value="DUF5327"/>
</dbReference>
<dbReference type="EMBL" id="QYTW02000002">
    <property type="protein sequence ID" value="RST60932.1"/>
    <property type="molecule type" value="Genomic_DNA"/>
</dbReference>